<dbReference type="AlphaFoldDB" id="A0A6M2DPV4"/>
<evidence type="ECO:0000256" key="7">
    <source>
        <dbReference type="ARBA" id="ARBA00023128"/>
    </source>
</evidence>
<accession>A0A6M2DPV4</accession>
<dbReference type="PANTHER" id="PTHR21427">
    <property type="entry name" value="UBIQUINONE BIOSYNTHESIS PROTEIN COQ9, MITOCHONDRIAL"/>
    <property type="match status" value="1"/>
</dbReference>
<sequence length="308" mass="35484">MLKQKLSIIKLLFRVSKYINKIIYLLFCYLLLAWSLLTFYTLQTKQLQIMMCSARVITGKIFTLNKNLIALSTGRLFLRSMTSSENVRQSNAGTDKTIIRQQILEASLSFVNKHGWSHQTIGYGAESLGMPNVAHGLFPNGGLDLVLYFYNQCNGNLVKLLEEHKSLNMTPFDFIWFAIRERLLMNMPYIKQWPQALALLALPNNIPNSIHTILQLSDDICYYAGDRSVDFHWYSRRMAVLAIYQSTELYMLQDASHNYESTWKFLSRRVKDAEEAKANLDKVNNIVDKNSESANAAFMTIKNILNLR</sequence>
<evidence type="ECO:0000313" key="12">
    <source>
        <dbReference type="EMBL" id="NOV47191.1"/>
    </source>
</evidence>
<dbReference type="GO" id="GO:0005743">
    <property type="term" value="C:mitochondrial inner membrane"/>
    <property type="evidence" value="ECO:0007669"/>
    <property type="project" value="TreeGrafter"/>
</dbReference>
<comment type="similarity">
    <text evidence="3 8">Belongs to the COQ9 family.</text>
</comment>
<evidence type="ECO:0000256" key="3">
    <source>
        <dbReference type="ARBA" id="ARBA00010766"/>
    </source>
</evidence>
<dbReference type="InterPro" id="IPR013718">
    <property type="entry name" value="COQ9_C"/>
</dbReference>
<comment type="function">
    <text evidence="8">Membrane-associated protein that warps the membrane surface to access and bind aromatic isoprenes with high specificity, including ubiquinone (CoQ) isoprene intermediates and presents them directly to Coq7, therefore facilitating the Coq7-mediated hydroxylase step. Participates in the biosynthesis of coenzyme Q, also named ubiquinone, an essential lipid-soluble electron transporter for aerobic cellular respiration.</text>
</comment>
<dbReference type="Pfam" id="PF21392">
    <property type="entry name" value="COQ9_N"/>
    <property type="match status" value="1"/>
</dbReference>
<keyword evidence="9" id="KW-0812">Transmembrane</keyword>
<organism evidence="12">
    <name type="scientific">Xenopsylla cheopis</name>
    <name type="common">Oriental rat flea</name>
    <name type="synonym">Pulex cheopis</name>
    <dbReference type="NCBI Taxonomy" id="163159"/>
    <lineage>
        <taxon>Eukaryota</taxon>
        <taxon>Metazoa</taxon>
        <taxon>Ecdysozoa</taxon>
        <taxon>Arthropoda</taxon>
        <taxon>Hexapoda</taxon>
        <taxon>Insecta</taxon>
        <taxon>Pterygota</taxon>
        <taxon>Neoptera</taxon>
        <taxon>Endopterygota</taxon>
        <taxon>Siphonaptera</taxon>
        <taxon>Pulicidae</taxon>
        <taxon>Xenopsyllinae</taxon>
        <taxon>Xenopsylla</taxon>
    </lineage>
</organism>
<protein>
    <recommendedName>
        <fullName evidence="8">Ubiquinone biosynthesis protein</fullName>
    </recommendedName>
</protein>
<keyword evidence="9" id="KW-1133">Transmembrane helix</keyword>
<evidence type="ECO:0000256" key="2">
    <source>
        <dbReference type="ARBA" id="ARBA00004749"/>
    </source>
</evidence>
<keyword evidence="9" id="KW-0472">Membrane</keyword>
<name>A0A6M2DPV4_XENCH</name>
<feature type="transmembrane region" description="Helical" evidence="9">
    <location>
        <begin position="21"/>
        <end position="42"/>
    </location>
</feature>
<evidence type="ECO:0000256" key="1">
    <source>
        <dbReference type="ARBA" id="ARBA00004173"/>
    </source>
</evidence>
<dbReference type="Gene3D" id="1.10.357.10">
    <property type="entry name" value="Tetracycline Repressor, domain 2"/>
    <property type="match status" value="1"/>
</dbReference>
<evidence type="ECO:0000256" key="6">
    <source>
        <dbReference type="ARBA" id="ARBA00023121"/>
    </source>
</evidence>
<evidence type="ECO:0000256" key="5">
    <source>
        <dbReference type="ARBA" id="ARBA00022946"/>
    </source>
</evidence>
<evidence type="ECO:0000259" key="10">
    <source>
        <dbReference type="Pfam" id="PF08511"/>
    </source>
</evidence>
<feature type="domain" description="Ubiquinone biosynthesis protein COQ9 HTH" evidence="11">
    <location>
        <begin position="100"/>
        <end position="126"/>
    </location>
</feature>
<dbReference type="UniPathway" id="UPA00232"/>
<keyword evidence="5" id="KW-0809">Transit peptide</keyword>
<keyword evidence="6 8" id="KW-0446">Lipid-binding</keyword>
<evidence type="ECO:0000256" key="8">
    <source>
        <dbReference type="RuleBase" id="RU366063"/>
    </source>
</evidence>
<reference evidence="12" key="1">
    <citation type="submission" date="2020-03" db="EMBL/GenBank/DDBJ databases">
        <title>Transcriptomic Profiling of the Digestive Tract of the Rat Flea, Xenopsylla cheopis, Following Blood Feeding and Infection with Yersinia pestis.</title>
        <authorList>
            <person name="Bland D.M."/>
            <person name="Martens C.A."/>
            <person name="Virtaneva K."/>
            <person name="Kanakabandi K."/>
            <person name="Long D."/>
            <person name="Rosenke R."/>
            <person name="Saturday G.A."/>
            <person name="Hoyt F.H."/>
            <person name="Bruno D.P."/>
            <person name="Ribeiro J.M.C."/>
            <person name="Hinnebusch J."/>
        </authorList>
    </citation>
    <scope>NUCLEOTIDE SEQUENCE</scope>
</reference>
<evidence type="ECO:0000256" key="4">
    <source>
        <dbReference type="ARBA" id="ARBA00022688"/>
    </source>
</evidence>
<proteinExistence type="inferred from homology"/>
<comment type="subcellular location">
    <subcellularLocation>
        <location evidence="1 8">Mitochondrion</location>
    </subcellularLocation>
</comment>
<dbReference type="NCBIfam" id="TIGR02396">
    <property type="entry name" value="diverge_rpsU"/>
    <property type="match status" value="1"/>
</dbReference>
<evidence type="ECO:0000256" key="9">
    <source>
        <dbReference type="SAM" id="Phobius"/>
    </source>
</evidence>
<dbReference type="GO" id="GO:0008289">
    <property type="term" value="F:lipid binding"/>
    <property type="evidence" value="ECO:0007669"/>
    <property type="project" value="UniProtKB-UniRule"/>
</dbReference>
<keyword evidence="7 8" id="KW-0496">Mitochondrion</keyword>
<dbReference type="Pfam" id="PF08511">
    <property type="entry name" value="COQ9"/>
    <property type="match status" value="1"/>
</dbReference>
<keyword evidence="12" id="KW-0830">Ubiquinone</keyword>
<dbReference type="InterPro" id="IPR048674">
    <property type="entry name" value="COQ9_HTH"/>
</dbReference>
<evidence type="ECO:0000259" key="11">
    <source>
        <dbReference type="Pfam" id="PF21392"/>
    </source>
</evidence>
<comment type="pathway">
    <text evidence="2 8">Cofactor biosynthesis; ubiquinone biosynthesis.</text>
</comment>
<dbReference type="InterPro" id="IPR012762">
    <property type="entry name" value="Ubiq_biosynth_COQ9"/>
</dbReference>
<dbReference type="EMBL" id="GIIL01003465">
    <property type="protein sequence ID" value="NOV47191.1"/>
    <property type="molecule type" value="Transcribed_RNA"/>
</dbReference>
<dbReference type="PANTHER" id="PTHR21427:SF19">
    <property type="entry name" value="UBIQUINONE BIOSYNTHESIS PROTEIN COQ9, MITOCHONDRIAL"/>
    <property type="match status" value="1"/>
</dbReference>
<dbReference type="GO" id="GO:0006744">
    <property type="term" value="P:ubiquinone biosynthetic process"/>
    <property type="evidence" value="ECO:0007669"/>
    <property type="project" value="UniProtKB-UniRule"/>
</dbReference>
<keyword evidence="4 8" id="KW-0831">Ubiquinone biosynthesis</keyword>
<dbReference type="FunFam" id="1.10.357.10:FF:000004">
    <property type="entry name" value="Ubiquinone biosynthesis protein COQ9, mitochondrial"/>
    <property type="match status" value="1"/>
</dbReference>
<feature type="domain" description="COQ9 C-terminal" evidence="10">
    <location>
        <begin position="207"/>
        <end position="275"/>
    </location>
</feature>